<keyword evidence="3" id="KW-1185">Reference proteome</keyword>
<name>A0A1T3NM65_9ACTN</name>
<evidence type="ECO:0000313" key="2">
    <source>
        <dbReference type="EMBL" id="OPC77751.1"/>
    </source>
</evidence>
<dbReference type="AlphaFoldDB" id="A0A1T3NM65"/>
<accession>A0A1T3NM65</accession>
<gene>
    <name evidence="2" type="ORF">B4N89_36290</name>
</gene>
<reference evidence="2 3" key="1">
    <citation type="submission" date="2017-03" db="EMBL/GenBank/DDBJ databases">
        <title>Draft genome sequence of Streptomyces scabrisporus NF3, endophyte isolated from Amphipterygium adstringens.</title>
        <authorList>
            <person name="Vazquez M."/>
            <person name="Ceapa C.D."/>
            <person name="Rodriguez Luna D."/>
            <person name="Sanchez Esquivel S."/>
        </authorList>
    </citation>
    <scope>NUCLEOTIDE SEQUENCE [LARGE SCALE GENOMIC DNA]</scope>
    <source>
        <strain evidence="2 3">NF3</strain>
    </source>
</reference>
<evidence type="ECO:0000313" key="3">
    <source>
        <dbReference type="Proteomes" id="UP000190037"/>
    </source>
</evidence>
<comment type="caution">
    <text evidence="2">The sequence shown here is derived from an EMBL/GenBank/DDBJ whole genome shotgun (WGS) entry which is preliminary data.</text>
</comment>
<protein>
    <submittedName>
        <fullName evidence="2">Uncharacterized protein</fullName>
    </submittedName>
</protein>
<evidence type="ECO:0000256" key="1">
    <source>
        <dbReference type="SAM" id="MobiDB-lite"/>
    </source>
</evidence>
<organism evidence="2 3">
    <name type="scientific">Embleya scabrispora</name>
    <dbReference type="NCBI Taxonomy" id="159449"/>
    <lineage>
        <taxon>Bacteria</taxon>
        <taxon>Bacillati</taxon>
        <taxon>Actinomycetota</taxon>
        <taxon>Actinomycetes</taxon>
        <taxon>Kitasatosporales</taxon>
        <taxon>Streptomycetaceae</taxon>
        <taxon>Embleya</taxon>
    </lineage>
</organism>
<sequence>MGASESRADGFAREMAEAGAEGDAMSRALAWLSVSYRRAAEPRGHGVHGAASSERAGSEEGLGESSRFRAGSSRS</sequence>
<dbReference type="Proteomes" id="UP000190037">
    <property type="component" value="Unassembled WGS sequence"/>
</dbReference>
<proteinExistence type="predicted"/>
<dbReference type="EMBL" id="MWQN01000003">
    <property type="protein sequence ID" value="OPC77751.1"/>
    <property type="molecule type" value="Genomic_DNA"/>
</dbReference>
<feature type="region of interest" description="Disordered" evidence="1">
    <location>
        <begin position="41"/>
        <end position="75"/>
    </location>
</feature>